<dbReference type="CTD" id="8372"/>
<dbReference type="GO" id="GO:0030214">
    <property type="term" value="P:hyaluronan catabolic process"/>
    <property type="evidence" value="ECO:0007669"/>
    <property type="project" value="TreeGrafter"/>
</dbReference>
<comment type="catalytic activity">
    <reaction evidence="1 6">
        <text>Random hydrolysis of (1-&gt;4)-linkages between N-acetyl-beta-D-glucosamine and D-glucuronate residues in hyaluronate.</text>
        <dbReference type="EC" id="3.2.1.35"/>
    </reaction>
</comment>
<evidence type="ECO:0000256" key="6">
    <source>
        <dbReference type="RuleBase" id="RU610713"/>
    </source>
</evidence>
<dbReference type="OrthoDB" id="5796153at2759"/>
<accession>A0A3B3R761</accession>
<dbReference type="PANTHER" id="PTHR11769">
    <property type="entry name" value="HYALURONIDASE"/>
    <property type="match status" value="1"/>
</dbReference>
<dbReference type="Pfam" id="PF01630">
    <property type="entry name" value="Glyco_hydro_56"/>
    <property type="match status" value="1"/>
</dbReference>
<dbReference type="EC" id="3.2.1.35" evidence="6"/>
<dbReference type="AlphaFoldDB" id="A0A3B3R761"/>
<protein>
    <recommendedName>
        <fullName evidence="6">Hyaluronidase</fullName>
        <ecNumber evidence="6">3.2.1.35</ecNumber>
    </recommendedName>
</protein>
<dbReference type="GO" id="GO:0005975">
    <property type="term" value="P:carbohydrate metabolic process"/>
    <property type="evidence" value="ECO:0007669"/>
    <property type="project" value="InterPro"/>
</dbReference>
<evidence type="ECO:0000256" key="1">
    <source>
        <dbReference type="ARBA" id="ARBA00000251"/>
    </source>
</evidence>
<dbReference type="KEGG" id="pki:111848772"/>
<dbReference type="Ensembl" id="ENSPKIT00000039047.1">
    <property type="protein sequence ID" value="ENSPKIP00000014597.1"/>
    <property type="gene ID" value="ENSPKIG00000001624.1"/>
</dbReference>
<reference evidence="8" key="1">
    <citation type="submission" date="2025-08" db="UniProtKB">
        <authorList>
            <consortium name="Ensembl"/>
        </authorList>
    </citation>
    <scope>IDENTIFICATION</scope>
</reference>
<dbReference type="FunFam" id="3.20.20.70:FF:000065">
    <property type="entry name" value="Hyaluronidase"/>
    <property type="match status" value="1"/>
</dbReference>
<evidence type="ECO:0000256" key="3">
    <source>
        <dbReference type="ARBA" id="ARBA00022801"/>
    </source>
</evidence>
<keyword evidence="4" id="KW-1015">Disulfide bond</keyword>
<dbReference type="PRINTS" id="PR00846">
    <property type="entry name" value="GLHYDRLASE56"/>
</dbReference>
<organism evidence="8 9">
    <name type="scientific">Paramormyrops kingsleyae</name>
    <dbReference type="NCBI Taxonomy" id="1676925"/>
    <lineage>
        <taxon>Eukaryota</taxon>
        <taxon>Metazoa</taxon>
        <taxon>Chordata</taxon>
        <taxon>Craniata</taxon>
        <taxon>Vertebrata</taxon>
        <taxon>Euteleostomi</taxon>
        <taxon>Actinopterygii</taxon>
        <taxon>Neopterygii</taxon>
        <taxon>Teleostei</taxon>
        <taxon>Osteoglossocephala</taxon>
        <taxon>Osteoglossomorpha</taxon>
        <taxon>Osteoglossiformes</taxon>
        <taxon>Mormyridae</taxon>
        <taxon>Paramormyrops</taxon>
    </lineage>
</organism>
<keyword evidence="9" id="KW-1185">Reference proteome</keyword>
<dbReference type="InterPro" id="IPR017853">
    <property type="entry name" value="GH"/>
</dbReference>
<feature type="region of interest" description="Disordered" evidence="7">
    <location>
        <begin position="410"/>
        <end position="429"/>
    </location>
</feature>
<dbReference type="InterPro" id="IPR018155">
    <property type="entry name" value="Hyaluronidase"/>
</dbReference>
<evidence type="ECO:0000256" key="4">
    <source>
        <dbReference type="ARBA" id="ARBA00023157"/>
    </source>
</evidence>
<evidence type="ECO:0000256" key="7">
    <source>
        <dbReference type="SAM" id="MobiDB-lite"/>
    </source>
</evidence>
<evidence type="ECO:0000256" key="5">
    <source>
        <dbReference type="ARBA" id="ARBA00023295"/>
    </source>
</evidence>
<dbReference type="GeneTree" id="ENSGT01020000230364"/>
<dbReference type="GO" id="GO:0004415">
    <property type="term" value="F:hyalurononglucosaminidase activity"/>
    <property type="evidence" value="ECO:0007669"/>
    <property type="project" value="UniProtKB-UniRule"/>
</dbReference>
<dbReference type="STRING" id="1676925.ENSPKIP00000014597"/>
<evidence type="ECO:0000256" key="2">
    <source>
        <dbReference type="ARBA" id="ARBA00008871"/>
    </source>
</evidence>
<keyword evidence="5 6" id="KW-0326">Glycosidase</keyword>
<dbReference type="Proteomes" id="UP000261540">
    <property type="component" value="Unplaced"/>
</dbReference>
<name>A0A3B3R761_9TELE</name>
<dbReference type="PANTHER" id="PTHR11769:SF19">
    <property type="entry name" value="HYALURONIDASE-3"/>
    <property type="match status" value="1"/>
</dbReference>
<dbReference type="GO" id="GO:0001669">
    <property type="term" value="C:acrosomal vesicle"/>
    <property type="evidence" value="ECO:0007669"/>
    <property type="project" value="TreeGrafter"/>
</dbReference>
<evidence type="ECO:0000313" key="8">
    <source>
        <dbReference type="Ensembl" id="ENSPKIP00000014597.1"/>
    </source>
</evidence>
<sequence>MSLGKTVQHANRLLGQSAIMVMIRSPLVLHILGQLLFCSGIVWAFPGTRTESHATADPRLDARPFTVVWNMPTAKCQEKYGVDLDLSAFDIIANHHEKFQGQNMTVFYYNKLGLYPYISKEGDQVNGGVPQQSNLQAHLSKAKAEIEDLLKPGFHGLAVIDWEKWHPLWVRNFSAKKKYKLLSEQLVMEEHPDISRREVLFLACREFERSAKQFMSGTLQLGADTRPAGLWGFYGFPACYNYHKGQHSLNYTGHCHPKAMEWNSRLDWLWNHSNALYPSIYLPLQLAGSPNSTLMVRYRILEALRVASYYSISPKAKPVLPYARVAFVHTLRFLNKIDLDHTLGEAAALGAAGVVLWGELRFAKSKHQCQLLKNYVDQVLGKFVQNLKHAAWHCSDRLCSGKGRCTRRDPLSGHTLHQPDAHPSSVSGRLPANSTQLGLAFRCVCYRGWTGEQCQERML</sequence>
<dbReference type="SUPFAM" id="SSF51445">
    <property type="entry name" value="(Trans)glycosidases"/>
    <property type="match status" value="1"/>
</dbReference>
<evidence type="ECO:0000313" key="9">
    <source>
        <dbReference type="Proteomes" id="UP000261540"/>
    </source>
</evidence>
<dbReference type="InterPro" id="IPR013785">
    <property type="entry name" value="Aldolase_TIM"/>
</dbReference>
<comment type="similarity">
    <text evidence="2 6">Belongs to the glycosyl hydrolase 56 family.</text>
</comment>
<proteinExistence type="inferred from homology"/>
<keyword evidence="3 6" id="KW-0378">Hydrolase</keyword>
<dbReference type="Gene3D" id="3.20.20.70">
    <property type="entry name" value="Aldolase class I"/>
    <property type="match status" value="1"/>
</dbReference>
<reference evidence="8" key="2">
    <citation type="submission" date="2025-09" db="UniProtKB">
        <authorList>
            <consortium name="Ensembl"/>
        </authorList>
    </citation>
    <scope>IDENTIFICATION</scope>
</reference>